<name>A0ABU8PJ56_9HYPH</name>
<evidence type="ECO:0000313" key="2">
    <source>
        <dbReference type="EMBL" id="MEJ5022251.1"/>
    </source>
</evidence>
<gene>
    <name evidence="2" type="ORF">WH297_21270</name>
</gene>
<dbReference type="PANTHER" id="PTHR41521:SF4">
    <property type="entry name" value="BLR0684 PROTEIN"/>
    <property type="match status" value="1"/>
</dbReference>
<dbReference type="InterPro" id="IPR011008">
    <property type="entry name" value="Dimeric_a/b-barrel"/>
</dbReference>
<dbReference type="RefSeq" id="WP_105544606.1">
    <property type="nucleotide sequence ID" value="NZ_JBBGZH010000002.1"/>
</dbReference>
<protein>
    <submittedName>
        <fullName evidence="2">DUF1330 domain-containing protein</fullName>
    </submittedName>
</protein>
<proteinExistence type="predicted"/>
<dbReference type="InterPro" id="IPR010753">
    <property type="entry name" value="DUF1330"/>
</dbReference>
<sequence length="106" mass="11723">MAAYAIAQLRNVRVNQGIVDYLKAIDGTLAPFDGHFIIHGGPKDELLEGLSPDDLIVIAFPDLATARNWYASPAYQAIIEWRRQGSEGEMFLIDGVDKDHRAADIL</sequence>
<dbReference type="EMBL" id="JBBGZH010000002">
    <property type="protein sequence ID" value="MEJ5022251.1"/>
    <property type="molecule type" value="Genomic_DNA"/>
</dbReference>
<feature type="domain" description="DUF1330" evidence="1">
    <location>
        <begin position="3"/>
        <end position="96"/>
    </location>
</feature>
<dbReference type="SUPFAM" id="SSF54909">
    <property type="entry name" value="Dimeric alpha+beta barrel"/>
    <property type="match status" value="1"/>
</dbReference>
<evidence type="ECO:0000313" key="3">
    <source>
        <dbReference type="Proteomes" id="UP001375812"/>
    </source>
</evidence>
<keyword evidence="3" id="KW-1185">Reference proteome</keyword>
<organism evidence="2 3">
    <name type="scientific">Ochrobactrum vermis</name>
    <dbReference type="NCBI Taxonomy" id="1827297"/>
    <lineage>
        <taxon>Bacteria</taxon>
        <taxon>Pseudomonadati</taxon>
        <taxon>Pseudomonadota</taxon>
        <taxon>Alphaproteobacteria</taxon>
        <taxon>Hyphomicrobiales</taxon>
        <taxon>Brucellaceae</taxon>
        <taxon>Brucella/Ochrobactrum group</taxon>
        <taxon>Ochrobactrum</taxon>
    </lineage>
</organism>
<dbReference type="PANTHER" id="PTHR41521">
    <property type="match status" value="1"/>
</dbReference>
<evidence type="ECO:0000259" key="1">
    <source>
        <dbReference type="Pfam" id="PF07045"/>
    </source>
</evidence>
<dbReference type="Proteomes" id="UP001375812">
    <property type="component" value="Unassembled WGS sequence"/>
</dbReference>
<accession>A0ABU8PJ56</accession>
<reference evidence="2 3" key="1">
    <citation type="submission" date="2023-12" db="EMBL/GenBank/DDBJ databases">
        <title>Gut-associated functions are favored during microbiome assembly across C. elegans life.</title>
        <authorList>
            <person name="Zimmermann J."/>
        </authorList>
    </citation>
    <scope>NUCLEOTIDE SEQUENCE [LARGE SCALE GENOMIC DNA]</scope>
    <source>
        <strain evidence="2 3">MYb71</strain>
    </source>
</reference>
<dbReference type="Gene3D" id="3.30.70.100">
    <property type="match status" value="1"/>
</dbReference>
<dbReference type="Pfam" id="PF07045">
    <property type="entry name" value="DUF1330"/>
    <property type="match status" value="1"/>
</dbReference>
<comment type="caution">
    <text evidence="2">The sequence shown here is derived from an EMBL/GenBank/DDBJ whole genome shotgun (WGS) entry which is preliminary data.</text>
</comment>